<dbReference type="SUPFAM" id="SSF52833">
    <property type="entry name" value="Thioredoxin-like"/>
    <property type="match status" value="1"/>
</dbReference>
<dbReference type="InterPro" id="IPR013740">
    <property type="entry name" value="Redoxin"/>
</dbReference>
<dbReference type="AlphaFoldDB" id="A0A381VPW6"/>
<evidence type="ECO:0000256" key="2">
    <source>
        <dbReference type="ARBA" id="ARBA00022748"/>
    </source>
</evidence>
<dbReference type="InterPro" id="IPR013766">
    <property type="entry name" value="Thioredoxin_domain"/>
</dbReference>
<dbReference type="PROSITE" id="PS00194">
    <property type="entry name" value="THIOREDOXIN_1"/>
    <property type="match status" value="1"/>
</dbReference>
<gene>
    <name evidence="4" type="ORF">METZ01_LOCUS94531</name>
</gene>
<dbReference type="Pfam" id="PF08534">
    <property type="entry name" value="Redoxin"/>
    <property type="match status" value="1"/>
</dbReference>
<name>A0A381VPW6_9ZZZZ</name>
<dbReference type="PANTHER" id="PTHR42852">
    <property type="entry name" value="THIOL:DISULFIDE INTERCHANGE PROTEIN DSBE"/>
    <property type="match status" value="1"/>
</dbReference>
<dbReference type="Gene3D" id="3.40.30.10">
    <property type="entry name" value="Glutaredoxin"/>
    <property type="match status" value="1"/>
</dbReference>
<reference evidence="4" key="1">
    <citation type="submission" date="2018-05" db="EMBL/GenBank/DDBJ databases">
        <authorList>
            <person name="Lanie J.A."/>
            <person name="Ng W.-L."/>
            <person name="Kazmierczak K.M."/>
            <person name="Andrzejewski T.M."/>
            <person name="Davidsen T.M."/>
            <person name="Wayne K.J."/>
            <person name="Tettelin H."/>
            <person name="Glass J.I."/>
            <person name="Rusch D."/>
            <person name="Podicherti R."/>
            <person name="Tsui H.-C.T."/>
            <person name="Winkler M.E."/>
        </authorList>
    </citation>
    <scope>NUCLEOTIDE SEQUENCE</scope>
</reference>
<dbReference type="PROSITE" id="PS51257">
    <property type="entry name" value="PROKAR_LIPOPROTEIN"/>
    <property type="match status" value="1"/>
</dbReference>
<feature type="domain" description="Thioredoxin" evidence="3">
    <location>
        <begin position="56"/>
        <end position="204"/>
    </location>
</feature>
<dbReference type="CDD" id="cd02966">
    <property type="entry name" value="TlpA_like_family"/>
    <property type="match status" value="1"/>
</dbReference>
<dbReference type="InterPro" id="IPR036249">
    <property type="entry name" value="Thioredoxin-like_sf"/>
</dbReference>
<proteinExistence type="predicted"/>
<comment type="subcellular location">
    <subcellularLocation>
        <location evidence="1">Cell envelope</location>
    </subcellularLocation>
</comment>
<dbReference type="GO" id="GO:0016491">
    <property type="term" value="F:oxidoreductase activity"/>
    <property type="evidence" value="ECO:0007669"/>
    <property type="project" value="InterPro"/>
</dbReference>
<accession>A0A381VPW6</accession>
<dbReference type="InterPro" id="IPR017937">
    <property type="entry name" value="Thioredoxin_CS"/>
</dbReference>
<dbReference type="PANTHER" id="PTHR42852:SF13">
    <property type="entry name" value="PROTEIN DIPZ"/>
    <property type="match status" value="1"/>
</dbReference>
<protein>
    <recommendedName>
        <fullName evidence="3">Thioredoxin domain-containing protein</fullName>
    </recommendedName>
</protein>
<dbReference type="PROSITE" id="PS51352">
    <property type="entry name" value="THIOREDOXIN_2"/>
    <property type="match status" value="1"/>
</dbReference>
<evidence type="ECO:0000313" key="4">
    <source>
        <dbReference type="EMBL" id="SVA41677.1"/>
    </source>
</evidence>
<keyword evidence="2" id="KW-0201">Cytochrome c-type biogenesis</keyword>
<evidence type="ECO:0000256" key="1">
    <source>
        <dbReference type="ARBA" id="ARBA00004196"/>
    </source>
</evidence>
<sequence length="204" mass="23088">MMIKNMNINFNFKLYIMQKILLIVIAIIIFGCGKGSAQAELKKKTIAKKAIKSDRPKNAVKAPDFTLADLSGDPVTLKDLEGSVVLLTFWGTWCGPCRREIPDFIKLYDKYNTDGLEIVGITLTSGPPDAIQRFVDRYGINYTVLTDIQEHETQMATTDYGRATGQRISGIPTTFIIDREGYIVKRYVGPRPEHIFYQDLKPYL</sequence>
<dbReference type="GO" id="GO:0030313">
    <property type="term" value="C:cell envelope"/>
    <property type="evidence" value="ECO:0007669"/>
    <property type="project" value="UniProtKB-SubCell"/>
</dbReference>
<dbReference type="InterPro" id="IPR050553">
    <property type="entry name" value="Thioredoxin_ResA/DsbE_sf"/>
</dbReference>
<organism evidence="4">
    <name type="scientific">marine metagenome</name>
    <dbReference type="NCBI Taxonomy" id="408172"/>
    <lineage>
        <taxon>unclassified sequences</taxon>
        <taxon>metagenomes</taxon>
        <taxon>ecological metagenomes</taxon>
    </lineage>
</organism>
<dbReference type="GO" id="GO:0017004">
    <property type="term" value="P:cytochrome complex assembly"/>
    <property type="evidence" value="ECO:0007669"/>
    <property type="project" value="UniProtKB-KW"/>
</dbReference>
<evidence type="ECO:0000259" key="3">
    <source>
        <dbReference type="PROSITE" id="PS51352"/>
    </source>
</evidence>
<dbReference type="EMBL" id="UINC01009287">
    <property type="protein sequence ID" value="SVA41677.1"/>
    <property type="molecule type" value="Genomic_DNA"/>
</dbReference>